<comment type="caution">
    <text evidence="3">The sequence shown here is derived from an EMBL/GenBank/DDBJ whole genome shotgun (WGS) entry which is preliminary data.</text>
</comment>
<evidence type="ECO:0000259" key="2">
    <source>
        <dbReference type="Pfam" id="PF13850"/>
    </source>
</evidence>
<keyword evidence="1" id="KW-0812">Transmembrane</keyword>
<dbReference type="Pfam" id="PF13850">
    <property type="entry name" value="ERGIC_N"/>
    <property type="match status" value="1"/>
</dbReference>
<organism evidence="3 4">
    <name type="scientific">Puccinia graminis f. sp. tritici</name>
    <dbReference type="NCBI Taxonomy" id="56615"/>
    <lineage>
        <taxon>Eukaryota</taxon>
        <taxon>Fungi</taxon>
        <taxon>Dikarya</taxon>
        <taxon>Basidiomycota</taxon>
        <taxon>Pucciniomycotina</taxon>
        <taxon>Pucciniomycetes</taxon>
        <taxon>Pucciniales</taxon>
        <taxon>Pucciniaceae</taxon>
        <taxon>Puccinia</taxon>
    </lineage>
</organism>
<dbReference type="AlphaFoldDB" id="A0A5B0QGP9"/>
<proteinExistence type="predicted"/>
<keyword evidence="1" id="KW-0472">Membrane</keyword>
<dbReference type="GO" id="GO:0000139">
    <property type="term" value="C:Golgi membrane"/>
    <property type="evidence" value="ECO:0007669"/>
    <property type="project" value="TreeGrafter"/>
</dbReference>
<gene>
    <name evidence="3" type="ORF">PGTUg99_014452</name>
</gene>
<dbReference type="PANTHER" id="PTHR10984:SF81">
    <property type="entry name" value="ER-DERIVED VESICLES PROTEIN ERV41"/>
    <property type="match status" value="1"/>
</dbReference>
<evidence type="ECO:0000313" key="4">
    <source>
        <dbReference type="Proteomes" id="UP000325313"/>
    </source>
</evidence>
<reference evidence="3 4" key="1">
    <citation type="submission" date="2019-05" db="EMBL/GenBank/DDBJ databases">
        <title>Emergence of the Ug99 lineage of the wheat stem rust pathogen through somatic hybridization.</title>
        <authorList>
            <person name="Li F."/>
            <person name="Upadhyaya N.M."/>
            <person name="Sperschneider J."/>
            <person name="Matny O."/>
            <person name="Nguyen-Phuc H."/>
            <person name="Mago R."/>
            <person name="Raley C."/>
            <person name="Miller M.E."/>
            <person name="Silverstein K.A.T."/>
            <person name="Henningsen E."/>
            <person name="Hirsch C.D."/>
            <person name="Visser B."/>
            <person name="Pretorius Z.A."/>
            <person name="Steffenson B.J."/>
            <person name="Schwessinger B."/>
            <person name="Dodds P.N."/>
            <person name="Figueroa M."/>
        </authorList>
    </citation>
    <scope>NUCLEOTIDE SEQUENCE [LARGE SCALE GENOMIC DNA]</scope>
    <source>
        <strain evidence="3 4">Ug99</strain>
    </source>
</reference>
<dbReference type="GO" id="GO:0006888">
    <property type="term" value="P:endoplasmic reticulum to Golgi vesicle-mediated transport"/>
    <property type="evidence" value="ECO:0007669"/>
    <property type="project" value="TreeGrafter"/>
</dbReference>
<dbReference type="InterPro" id="IPR039542">
    <property type="entry name" value="Erv_N"/>
</dbReference>
<dbReference type="GO" id="GO:0005789">
    <property type="term" value="C:endoplasmic reticulum membrane"/>
    <property type="evidence" value="ECO:0007669"/>
    <property type="project" value="TreeGrafter"/>
</dbReference>
<evidence type="ECO:0000256" key="1">
    <source>
        <dbReference type="SAM" id="Phobius"/>
    </source>
</evidence>
<evidence type="ECO:0000313" key="3">
    <source>
        <dbReference type="EMBL" id="KAA1112380.1"/>
    </source>
</evidence>
<accession>A0A5B0QGP9</accession>
<keyword evidence="1" id="KW-1133">Transmembrane helix</keyword>
<dbReference type="EMBL" id="VDEP01000278">
    <property type="protein sequence ID" value="KAA1112380.1"/>
    <property type="molecule type" value="Genomic_DNA"/>
</dbReference>
<feature type="domain" description="Endoplasmic reticulum vesicle transporter N-terminal" evidence="2">
    <location>
        <begin position="15"/>
        <end position="103"/>
    </location>
</feature>
<dbReference type="GO" id="GO:0006890">
    <property type="term" value="P:retrograde vesicle-mediated transport, Golgi to endoplasmic reticulum"/>
    <property type="evidence" value="ECO:0007669"/>
    <property type="project" value="TreeGrafter"/>
</dbReference>
<feature type="transmembrane region" description="Helical" evidence="1">
    <location>
        <begin position="128"/>
        <end position="150"/>
    </location>
</feature>
<dbReference type="InterPro" id="IPR045888">
    <property type="entry name" value="Erv"/>
</dbReference>
<name>A0A5B0QGP9_PUCGR</name>
<protein>
    <recommendedName>
        <fullName evidence="2">Endoplasmic reticulum vesicle transporter N-terminal domain-containing protein</fullName>
    </recommendedName>
</protein>
<dbReference type="Proteomes" id="UP000325313">
    <property type="component" value="Unassembled WGS sequence"/>
</dbReference>
<feature type="transmembrane region" description="Helical" evidence="1">
    <location>
        <begin position="35"/>
        <end position="52"/>
    </location>
</feature>
<dbReference type="PANTHER" id="PTHR10984">
    <property type="entry name" value="ENDOPLASMIC RETICULUM-GOLGI INTERMEDIATE COMPARTMENT PROTEIN"/>
    <property type="match status" value="1"/>
</dbReference>
<sequence>MEEEEPRSIMDLPAIREFDAFPKTLPNYKQRSSRGGVLTVFVACLILVLIWHELKEYLFGEPKYSFLVDPSIAHSLGINIDLTVAMPCHYLSVDIKDAVGDRMYMNQEFKKEDMEPMSLILHERTTSLIQFLVRLAGMIGGIVVCTGWTFRLVDRFVQKIVPGIIEEEEKEGLSQSDYSPLPFVSPLVKHNHSSSRRTLN</sequence>
<dbReference type="GO" id="GO:0030134">
    <property type="term" value="C:COPII-coated ER to Golgi transport vesicle"/>
    <property type="evidence" value="ECO:0007669"/>
    <property type="project" value="TreeGrafter"/>
</dbReference>